<evidence type="ECO:0000256" key="1">
    <source>
        <dbReference type="ARBA" id="ARBA00023002"/>
    </source>
</evidence>
<reference evidence="5" key="1">
    <citation type="submission" date="2017-02" db="EMBL/GenBank/DDBJ databases">
        <authorList>
            <person name="Varghese N."/>
            <person name="Submissions S."/>
        </authorList>
    </citation>
    <scope>NUCLEOTIDE SEQUENCE [LARGE SCALE GENOMIC DNA]</scope>
    <source>
        <strain evidence="5">UM2</strain>
    </source>
</reference>
<dbReference type="PANTHER" id="PTHR48075:SF5">
    <property type="entry name" value="3-HYDROXYBUTYRYL-COA DEHYDROGENASE"/>
    <property type="match status" value="1"/>
</dbReference>
<dbReference type="FunFam" id="3.40.50.720:FF:000009">
    <property type="entry name" value="Fatty oxidation complex, alpha subunit"/>
    <property type="match status" value="1"/>
</dbReference>
<dbReference type="GO" id="GO:0070403">
    <property type="term" value="F:NAD+ binding"/>
    <property type="evidence" value="ECO:0007669"/>
    <property type="project" value="InterPro"/>
</dbReference>
<dbReference type="EMBL" id="FUYM01000015">
    <property type="protein sequence ID" value="SKC08300.1"/>
    <property type="molecule type" value="Genomic_DNA"/>
</dbReference>
<dbReference type="RefSeq" id="WP_079650707.1">
    <property type="nucleotide sequence ID" value="NZ_FUYM01000015.1"/>
</dbReference>
<keyword evidence="1" id="KW-0560">Oxidoreductase</keyword>
<evidence type="ECO:0000259" key="3">
    <source>
        <dbReference type="Pfam" id="PF02737"/>
    </source>
</evidence>
<organism evidence="4 5">
    <name type="scientific">Rhizorhabdus histidinilytica</name>
    <dbReference type="NCBI Taxonomy" id="439228"/>
    <lineage>
        <taxon>Bacteria</taxon>
        <taxon>Pseudomonadati</taxon>
        <taxon>Pseudomonadota</taxon>
        <taxon>Alphaproteobacteria</taxon>
        <taxon>Sphingomonadales</taxon>
        <taxon>Sphingomonadaceae</taxon>
        <taxon>Rhizorhabdus</taxon>
    </lineage>
</organism>
<dbReference type="AlphaFoldDB" id="A0A1T5GIZ7"/>
<feature type="domain" description="3-hydroxyacyl-CoA dehydrogenase NAD binding" evidence="3">
    <location>
        <begin position="9"/>
        <end position="186"/>
    </location>
</feature>
<dbReference type="GO" id="GO:0006635">
    <property type="term" value="P:fatty acid beta-oxidation"/>
    <property type="evidence" value="ECO:0007669"/>
    <property type="project" value="TreeGrafter"/>
</dbReference>
<dbReference type="Proteomes" id="UP000189818">
    <property type="component" value="Unassembled WGS sequence"/>
</dbReference>
<dbReference type="GO" id="GO:0008691">
    <property type="term" value="F:3-hydroxybutyryl-CoA dehydrogenase activity"/>
    <property type="evidence" value="ECO:0007669"/>
    <property type="project" value="TreeGrafter"/>
</dbReference>
<dbReference type="STRING" id="439228.SAMN06295920_11537"/>
<sequence>MRIGTDGIIAVVGAGTMGAGIALVAAQAGHAVRVIDTQDAALDRGRQSVAKSLASLVKRGTVDEAGAAAIAGRIGWSTDVGDAAPAALAIEAIVERMDVKIGLFEALARHVAPGAILASNTSSLSIEAMAAAVPGAERFAGLHFFNPVPAMKLVELIPSSRTAPAVIDDLEALMRAWRKLPVRVRDVPGFIVNRVARPYYAEGFAALGEGIDPATIDQALESAGGFRMGPLTLADLIGHDVNYTVACQVFDGYAGKTRFRPQPSQQALHDAGQLGRKTGRGVYDYGAELPAPPFAAPAAAPRRIEAGTDAGDLEALVALAEAAGAAVARSADLAPGLLRIDGRLLATGDGRRLADRADVDMLLDAARDYAATPTLIVTARDAAALTLAAGFAGLIDKRVLALPDRPGQIVLRTLAQLANAGFDALDDDVADAAGIDTAMRYGANHPQGPIEWAERFGTARLAAVLATIAAATGDPIYAPSPSIAVPEPA</sequence>
<dbReference type="InterPro" id="IPR006108">
    <property type="entry name" value="3HC_DH_C"/>
</dbReference>
<dbReference type="Gene3D" id="3.40.50.720">
    <property type="entry name" value="NAD(P)-binding Rossmann-like Domain"/>
    <property type="match status" value="1"/>
</dbReference>
<dbReference type="InterPro" id="IPR013328">
    <property type="entry name" value="6PGD_dom2"/>
</dbReference>
<feature type="domain" description="3-hydroxyacyl-CoA dehydrogenase C-terminal" evidence="2">
    <location>
        <begin position="189"/>
        <end position="285"/>
    </location>
</feature>
<dbReference type="Gene3D" id="1.10.1040.50">
    <property type="match status" value="1"/>
</dbReference>
<dbReference type="Pfam" id="PF00725">
    <property type="entry name" value="3HCDH"/>
    <property type="match status" value="2"/>
</dbReference>
<dbReference type="SUPFAM" id="SSF48179">
    <property type="entry name" value="6-phosphogluconate dehydrogenase C-terminal domain-like"/>
    <property type="match status" value="2"/>
</dbReference>
<dbReference type="PANTHER" id="PTHR48075">
    <property type="entry name" value="3-HYDROXYACYL-COA DEHYDROGENASE FAMILY PROTEIN"/>
    <property type="match status" value="1"/>
</dbReference>
<gene>
    <name evidence="4" type="ORF">SAMN06295920_11537</name>
</gene>
<proteinExistence type="predicted"/>
<feature type="domain" description="3-hydroxyacyl-CoA dehydrogenase C-terminal" evidence="2">
    <location>
        <begin position="408"/>
        <end position="481"/>
    </location>
</feature>
<dbReference type="InterPro" id="IPR006176">
    <property type="entry name" value="3-OHacyl-CoA_DH_NAD-bd"/>
</dbReference>
<keyword evidence="5" id="KW-1185">Reference proteome</keyword>
<dbReference type="InterPro" id="IPR008927">
    <property type="entry name" value="6-PGluconate_DH-like_C_sf"/>
</dbReference>
<accession>A0A1T5GIZ7</accession>
<evidence type="ECO:0000313" key="4">
    <source>
        <dbReference type="EMBL" id="SKC08300.1"/>
    </source>
</evidence>
<dbReference type="SUPFAM" id="SSF51735">
    <property type="entry name" value="NAD(P)-binding Rossmann-fold domains"/>
    <property type="match status" value="1"/>
</dbReference>
<evidence type="ECO:0000313" key="5">
    <source>
        <dbReference type="Proteomes" id="UP000189818"/>
    </source>
</evidence>
<evidence type="ECO:0000259" key="2">
    <source>
        <dbReference type="Pfam" id="PF00725"/>
    </source>
</evidence>
<dbReference type="OrthoDB" id="9771883at2"/>
<name>A0A1T5GIZ7_9SPHN</name>
<protein>
    <submittedName>
        <fullName evidence="4">3-hydroxyacyl-CoA dehydrogenase</fullName>
    </submittedName>
</protein>
<dbReference type="Gene3D" id="1.10.1040.10">
    <property type="entry name" value="N-(1-d-carboxylethyl)-l-norvaline Dehydrogenase, domain 2"/>
    <property type="match status" value="1"/>
</dbReference>
<dbReference type="Pfam" id="PF02737">
    <property type="entry name" value="3HCDH_N"/>
    <property type="match status" value="1"/>
</dbReference>
<dbReference type="InterPro" id="IPR036291">
    <property type="entry name" value="NAD(P)-bd_dom_sf"/>
</dbReference>